<feature type="transmembrane region" description="Helical" evidence="6">
    <location>
        <begin position="56"/>
        <end position="73"/>
    </location>
</feature>
<dbReference type="EC" id="3.1.4.52" evidence="9"/>
<evidence type="ECO:0000256" key="6">
    <source>
        <dbReference type="SAM" id="Phobius"/>
    </source>
</evidence>
<dbReference type="AlphaFoldDB" id="A0A1J5T797"/>
<feature type="transmembrane region" description="Helical" evidence="6">
    <location>
        <begin position="124"/>
        <end position="147"/>
    </location>
</feature>
<dbReference type="EMBL" id="MLJW01000008">
    <property type="protein sequence ID" value="OIR15995.1"/>
    <property type="molecule type" value="Genomic_DNA"/>
</dbReference>
<evidence type="ECO:0000259" key="8">
    <source>
        <dbReference type="PROSITE" id="PS50887"/>
    </source>
</evidence>
<dbReference type="Pfam" id="PF00990">
    <property type="entry name" value="GGDEF"/>
    <property type="match status" value="1"/>
</dbReference>
<gene>
    <name evidence="9" type="primary">gmr_26</name>
    <name evidence="9" type="ORF">GALL_34990</name>
</gene>
<comment type="caution">
    <text evidence="9">The sequence shown here is derived from an EMBL/GenBank/DDBJ whole genome shotgun (WGS) entry which is preliminary data.</text>
</comment>
<dbReference type="CDD" id="cd01949">
    <property type="entry name" value="GGDEF"/>
    <property type="match status" value="1"/>
</dbReference>
<keyword evidence="5 6" id="KW-0472">Membrane</keyword>
<dbReference type="InterPro" id="IPR006189">
    <property type="entry name" value="CHASE_dom"/>
</dbReference>
<dbReference type="NCBIfam" id="TIGR00254">
    <property type="entry name" value="GGDEF"/>
    <property type="match status" value="1"/>
</dbReference>
<evidence type="ECO:0000256" key="3">
    <source>
        <dbReference type="ARBA" id="ARBA00022692"/>
    </source>
</evidence>
<name>A0A1J5T797_9ZZZZ</name>
<dbReference type="Gene3D" id="3.30.450.350">
    <property type="entry name" value="CHASE domain"/>
    <property type="match status" value="1"/>
</dbReference>
<feature type="transmembrane region" description="Helical" evidence="6">
    <location>
        <begin position="159"/>
        <end position="181"/>
    </location>
</feature>
<dbReference type="InterPro" id="IPR042240">
    <property type="entry name" value="CHASE_sf"/>
</dbReference>
<dbReference type="PROSITE" id="PS50839">
    <property type="entry name" value="CHASE"/>
    <property type="match status" value="1"/>
</dbReference>
<keyword evidence="9" id="KW-0378">Hydrolase</keyword>
<feature type="domain" description="CHASE" evidence="7">
    <location>
        <begin position="257"/>
        <end position="436"/>
    </location>
</feature>
<dbReference type="GO" id="GO:0007165">
    <property type="term" value="P:signal transduction"/>
    <property type="evidence" value="ECO:0007669"/>
    <property type="project" value="UniProtKB-ARBA"/>
</dbReference>
<dbReference type="Gene3D" id="3.30.70.270">
    <property type="match status" value="1"/>
</dbReference>
<dbReference type="SMART" id="SM01079">
    <property type="entry name" value="CHASE"/>
    <property type="match status" value="1"/>
</dbReference>
<dbReference type="InterPro" id="IPR029787">
    <property type="entry name" value="Nucleotide_cyclase"/>
</dbReference>
<dbReference type="SUPFAM" id="SSF55785">
    <property type="entry name" value="PYP-like sensor domain (PAS domain)"/>
    <property type="match status" value="1"/>
</dbReference>
<dbReference type="SUPFAM" id="SSF55073">
    <property type="entry name" value="Nucleotide cyclase"/>
    <property type="match status" value="1"/>
</dbReference>
<dbReference type="Pfam" id="PF03924">
    <property type="entry name" value="CHASE"/>
    <property type="match status" value="1"/>
</dbReference>
<dbReference type="Pfam" id="PF05231">
    <property type="entry name" value="MASE1"/>
    <property type="match status" value="1"/>
</dbReference>
<sequence length="815" mass="91205">MRVANRSFMVFLLIVFTYVISGKAALMLALPPGYASAIFPPAGIAVAIAFIMGRRALPGVFLGSFLLNIWVGYSASHPIAVIGLVAALIISVASMLQAACGGWALRRAIGYPAAFDRARDIFKFLLLAPFISLVSANLSVGGLWALGVFDTGSLAENWLSWWIGDSLGILMLLPITMIFIAEPRLLWKRRLNTVAIPMVLVFFLFVLLFLKTNQWEQDDSLKEFRQISEQSLNQIQTRFDEQEAVLEGMRGLFVHDVHGNVTGQEFQRFTQNMLIRFSMIQAFEWAPRIDHAHRAGFEAAERKIIPGFEIREHDAKGRMIRAKSRSLYYPVTYFEPIGGNELALGFDLGSTPQRLETLTKATANNLVSASAPISLVQAENQTGILIMQSVRLNGKEAGIVLTVLKVQEFIDRIVPPASTLLHIRLIDDDAQTVLYDSFASAPAGDLFERKFVFGTRHYRLQTTPTAAYFTQHRSWQSWGVLAMGTFGVGLLGALLLLGTGYTVRVETQVQERTRELKESESRLKELFENLSSGVAVYRTSDGHDFIISAFNYAAEKIDKVNRGDLIGKNVTDAFPGAGEFGLLDVLRRVWKSGEAEHYPISFYRDGRIAGWRENYVYKLPNGEIVAIYDDVTRAKQLEEQMYRMAHYDTLTGLPNRTLFTDRLQQSLATARRNKTHLAVMFIDLDRFKPVNDTLGHDVGDLLLKEVAVRMQGCVREVDTISRIGGDEFIVLLPGMERDQDAMSVAEKILYSLSRPFELAGHRIHISSSIGVAVYPEHGDQDKSLLKNADIAMYFAKENGRNNAKLFQSDMLKYGK</sequence>
<keyword evidence="4 6" id="KW-1133">Transmembrane helix</keyword>
<feature type="transmembrane region" description="Helical" evidence="6">
    <location>
        <begin position="7"/>
        <end position="28"/>
    </location>
</feature>
<feature type="domain" description="GGDEF" evidence="8">
    <location>
        <begin position="675"/>
        <end position="808"/>
    </location>
</feature>
<evidence type="ECO:0000313" key="9">
    <source>
        <dbReference type="EMBL" id="OIR15995.1"/>
    </source>
</evidence>
<dbReference type="SMART" id="SM00267">
    <property type="entry name" value="GGDEF"/>
    <property type="match status" value="1"/>
</dbReference>
<dbReference type="Gene3D" id="3.30.450.20">
    <property type="entry name" value="PAS domain"/>
    <property type="match status" value="1"/>
</dbReference>
<comment type="subcellular location">
    <subcellularLocation>
        <location evidence="1">Cell membrane</location>
        <topology evidence="1">Multi-pass membrane protein</topology>
    </subcellularLocation>
</comment>
<accession>A0A1J5T797</accession>
<dbReference type="GO" id="GO:0005886">
    <property type="term" value="C:plasma membrane"/>
    <property type="evidence" value="ECO:0007669"/>
    <property type="project" value="UniProtKB-SubCell"/>
</dbReference>
<dbReference type="PANTHER" id="PTHR46663:SF3">
    <property type="entry name" value="SLL0267 PROTEIN"/>
    <property type="match status" value="1"/>
</dbReference>
<evidence type="ECO:0000256" key="4">
    <source>
        <dbReference type="ARBA" id="ARBA00022989"/>
    </source>
</evidence>
<evidence type="ECO:0000256" key="1">
    <source>
        <dbReference type="ARBA" id="ARBA00004651"/>
    </source>
</evidence>
<evidence type="ECO:0000259" key="7">
    <source>
        <dbReference type="PROSITE" id="PS50839"/>
    </source>
</evidence>
<dbReference type="InterPro" id="IPR052163">
    <property type="entry name" value="DGC-Regulatory_Protein"/>
</dbReference>
<dbReference type="InterPro" id="IPR007895">
    <property type="entry name" value="MASE1"/>
</dbReference>
<proteinExistence type="predicted"/>
<dbReference type="InterPro" id="IPR000160">
    <property type="entry name" value="GGDEF_dom"/>
</dbReference>
<dbReference type="InterPro" id="IPR043128">
    <property type="entry name" value="Rev_trsase/Diguanyl_cyclase"/>
</dbReference>
<evidence type="ECO:0000256" key="2">
    <source>
        <dbReference type="ARBA" id="ARBA00022475"/>
    </source>
</evidence>
<feature type="transmembrane region" description="Helical" evidence="6">
    <location>
        <begin position="79"/>
        <end position="104"/>
    </location>
</feature>
<keyword evidence="2" id="KW-1003">Cell membrane</keyword>
<feature type="transmembrane region" description="Helical" evidence="6">
    <location>
        <begin position="34"/>
        <end position="51"/>
    </location>
</feature>
<protein>
    <submittedName>
        <fullName evidence="9">Cyclic di-GMP phosphodiesterase Gmr</fullName>
        <ecNumber evidence="9">3.1.4.52</ecNumber>
    </submittedName>
</protein>
<organism evidence="9">
    <name type="scientific">mine drainage metagenome</name>
    <dbReference type="NCBI Taxonomy" id="410659"/>
    <lineage>
        <taxon>unclassified sequences</taxon>
        <taxon>metagenomes</taxon>
        <taxon>ecological metagenomes</taxon>
    </lineage>
</organism>
<feature type="transmembrane region" description="Helical" evidence="6">
    <location>
        <begin position="193"/>
        <end position="210"/>
    </location>
</feature>
<dbReference type="PROSITE" id="PS50887">
    <property type="entry name" value="GGDEF"/>
    <property type="match status" value="1"/>
</dbReference>
<dbReference type="FunFam" id="3.30.70.270:FF:000001">
    <property type="entry name" value="Diguanylate cyclase domain protein"/>
    <property type="match status" value="1"/>
</dbReference>
<dbReference type="GO" id="GO:0071111">
    <property type="term" value="F:cyclic-guanylate-specific phosphodiesterase activity"/>
    <property type="evidence" value="ECO:0007669"/>
    <property type="project" value="UniProtKB-EC"/>
</dbReference>
<evidence type="ECO:0000256" key="5">
    <source>
        <dbReference type="ARBA" id="ARBA00023136"/>
    </source>
</evidence>
<dbReference type="InterPro" id="IPR035965">
    <property type="entry name" value="PAS-like_dom_sf"/>
</dbReference>
<reference evidence="9" key="1">
    <citation type="submission" date="2016-10" db="EMBL/GenBank/DDBJ databases">
        <title>Sequence of Gallionella enrichment culture.</title>
        <authorList>
            <person name="Poehlein A."/>
            <person name="Muehling M."/>
            <person name="Daniel R."/>
        </authorList>
    </citation>
    <scope>NUCLEOTIDE SEQUENCE</scope>
</reference>
<dbReference type="PANTHER" id="PTHR46663">
    <property type="entry name" value="DIGUANYLATE CYCLASE DGCT-RELATED"/>
    <property type="match status" value="1"/>
</dbReference>
<keyword evidence="3 6" id="KW-0812">Transmembrane</keyword>